<evidence type="ECO:0000313" key="5">
    <source>
        <dbReference type="Proteomes" id="UP001237592"/>
    </source>
</evidence>
<evidence type="ECO:0000256" key="1">
    <source>
        <dbReference type="SAM" id="MobiDB-lite"/>
    </source>
</evidence>
<gene>
    <name evidence="4" type="ORF">RB624_17395</name>
</gene>
<dbReference type="NCBIfam" id="TIGR02595">
    <property type="entry name" value="PEP_CTERM"/>
    <property type="match status" value="1"/>
</dbReference>
<comment type="caution">
    <text evidence="4">The sequence shown here is derived from an EMBL/GenBank/DDBJ whole genome shotgun (WGS) entry which is preliminary data.</text>
</comment>
<evidence type="ECO:0000313" key="4">
    <source>
        <dbReference type="EMBL" id="MDQ4627668.1"/>
    </source>
</evidence>
<feature type="compositionally biased region" description="Gly residues" evidence="1">
    <location>
        <begin position="187"/>
        <end position="204"/>
    </location>
</feature>
<evidence type="ECO:0000256" key="2">
    <source>
        <dbReference type="SAM" id="SignalP"/>
    </source>
</evidence>
<dbReference type="EMBL" id="JAVFKP010000004">
    <property type="protein sequence ID" value="MDQ4627668.1"/>
    <property type="molecule type" value="Genomic_DNA"/>
</dbReference>
<protein>
    <submittedName>
        <fullName evidence="4">PEP-CTERM sorting domain-containing protein</fullName>
    </submittedName>
</protein>
<proteinExistence type="predicted"/>
<dbReference type="InterPro" id="IPR013424">
    <property type="entry name" value="Ice-binding_C"/>
</dbReference>
<feature type="compositionally biased region" description="Low complexity" evidence="1">
    <location>
        <begin position="116"/>
        <end position="127"/>
    </location>
</feature>
<keyword evidence="2" id="KW-0732">Signal</keyword>
<feature type="region of interest" description="Disordered" evidence="1">
    <location>
        <begin position="84"/>
        <end position="136"/>
    </location>
</feature>
<dbReference type="RefSeq" id="WP_307779703.1">
    <property type="nucleotide sequence ID" value="NZ_JAVFKP010000004.1"/>
</dbReference>
<organism evidence="4 5">
    <name type="scientific">Janthinobacterium lividum</name>
    <dbReference type="NCBI Taxonomy" id="29581"/>
    <lineage>
        <taxon>Bacteria</taxon>
        <taxon>Pseudomonadati</taxon>
        <taxon>Pseudomonadota</taxon>
        <taxon>Betaproteobacteria</taxon>
        <taxon>Burkholderiales</taxon>
        <taxon>Oxalobacteraceae</taxon>
        <taxon>Janthinobacterium</taxon>
    </lineage>
</organism>
<sequence length="249" mass="24834">MLKPAPPSKFASLFACSVLLLAASTAQAQNDAQRASGDDKRCQATGAASNAGGKAKDADLDSTYSACSLVDGFIGFGARINDGTSTPPEFGSGASDQELRNPQFGGGGHRLGNQFADAGDTAGGTRARPARDTGSYQFGTRDFVTSQEFPPIDGGAGYRGPGRAYHGATGTDTYAPLITSASRGTGSPAGGSSVGGGGATGGIDSGNSGIGVPRPPIAVVPEPETYAMLIAGLGLVAFAARRKRSVKAA</sequence>
<accession>A0ABU0XVT8</accession>
<reference evidence="4 5" key="1">
    <citation type="submission" date="2023-08" db="EMBL/GenBank/DDBJ databases">
        <title>Draft genome sequence of Janthinobacterium lividum.</title>
        <authorList>
            <person name="Chun B.H."/>
            <person name="Lee Y."/>
        </authorList>
    </citation>
    <scope>NUCLEOTIDE SEQUENCE [LARGE SCALE GENOMIC DNA]</scope>
    <source>
        <strain evidence="4 5">AMJK</strain>
    </source>
</reference>
<name>A0ABU0XVT8_9BURK</name>
<dbReference type="Pfam" id="PF07589">
    <property type="entry name" value="PEP-CTERM"/>
    <property type="match status" value="1"/>
</dbReference>
<keyword evidence="5" id="KW-1185">Reference proteome</keyword>
<dbReference type="Proteomes" id="UP001237592">
    <property type="component" value="Unassembled WGS sequence"/>
</dbReference>
<evidence type="ECO:0000259" key="3">
    <source>
        <dbReference type="Pfam" id="PF07589"/>
    </source>
</evidence>
<feature type="chain" id="PRO_5046588894" evidence="2">
    <location>
        <begin position="29"/>
        <end position="249"/>
    </location>
</feature>
<feature type="domain" description="Ice-binding protein C-terminal" evidence="3">
    <location>
        <begin position="220"/>
        <end position="243"/>
    </location>
</feature>
<feature type="signal peptide" evidence="2">
    <location>
        <begin position="1"/>
        <end position="28"/>
    </location>
</feature>
<feature type="region of interest" description="Disordered" evidence="1">
    <location>
        <begin position="32"/>
        <end position="58"/>
    </location>
</feature>
<feature type="region of interest" description="Disordered" evidence="1">
    <location>
        <begin position="179"/>
        <end position="210"/>
    </location>
</feature>